<keyword evidence="7" id="KW-1185">Reference proteome</keyword>
<dbReference type="GO" id="GO:0016846">
    <property type="term" value="F:carbon-sulfur lyase activity"/>
    <property type="evidence" value="ECO:0007669"/>
    <property type="project" value="InterPro"/>
</dbReference>
<dbReference type="Pfam" id="PF04828">
    <property type="entry name" value="GFA"/>
    <property type="match status" value="1"/>
</dbReference>
<accession>A0A0H2MJK1</accession>
<dbReference type="PANTHER" id="PTHR33337:SF40">
    <property type="entry name" value="CENP-V_GFA DOMAIN-CONTAINING PROTEIN-RELATED"/>
    <property type="match status" value="1"/>
</dbReference>
<dbReference type="InterPro" id="IPR006913">
    <property type="entry name" value="CENP-V/GFA"/>
</dbReference>
<gene>
    <name evidence="6" type="ORF">WH96_10600</name>
</gene>
<dbReference type="PROSITE" id="PS51891">
    <property type="entry name" value="CENP_V_GFA"/>
    <property type="match status" value="1"/>
</dbReference>
<dbReference type="STRING" id="1489064.WH96_10600"/>
<evidence type="ECO:0000256" key="1">
    <source>
        <dbReference type="ARBA" id="ARBA00005495"/>
    </source>
</evidence>
<dbReference type="PANTHER" id="PTHR33337">
    <property type="entry name" value="GFA DOMAIN-CONTAINING PROTEIN"/>
    <property type="match status" value="1"/>
</dbReference>
<dbReference type="GO" id="GO:0046872">
    <property type="term" value="F:metal ion binding"/>
    <property type="evidence" value="ECO:0007669"/>
    <property type="project" value="UniProtKB-KW"/>
</dbReference>
<evidence type="ECO:0000256" key="3">
    <source>
        <dbReference type="ARBA" id="ARBA00022833"/>
    </source>
</evidence>
<dbReference type="RefSeq" id="WP_047764108.1">
    <property type="nucleotide sequence ID" value="NZ_LAQL01000006.1"/>
</dbReference>
<organism evidence="6 7">
    <name type="scientific">Kiloniella spongiae</name>
    <dbReference type="NCBI Taxonomy" id="1489064"/>
    <lineage>
        <taxon>Bacteria</taxon>
        <taxon>Pseudomonadati</taxon>
        <taxon>Pseudomonadota</taxon>
        <taxon>Alphaproteobacteria</taxon>
        <taxon>Rhodospirillales</taxon>
        <taxon>Kiloniellaceae</taxon>
        <taxon>Kiloniella</taxon>
    </lineage>
</organism>
<dbReference type="Gene3D" id="3.90.1590.10">
    <property type="entry name" value="glutathione-dependent formaldehyde- activating enzyme (gfa)"/>
    <property type="match status" value="1"/>
</dbReference>
<evidence type="ECO:0000259" key="5">
    <source>
        <dbReference type="PROSITE" id="PS51891"/>
    </source>
</evidence>
<comment type="caution">
    <text evidence="6">The sequence shown here is derived from an EMBL/GenBank/DDBJ whole genome shotgun (WGS) entry which is preliminary data.</text>
</comment>
<dbReference type="Proteomes" id="UP000035444">
    <property type="component" value="Unassembled WGS sequence"/>
</dbReference>
<dbReference type="AlphaFoldDB" id="A0A0H2MJK1"/>
<keyword evidence="2" id="KW-0479">Metal-binding</keyword>
<protein>
    <submittedName>
        <fullName evidence="6">Aldehyde-activating protein</fullName>
    </submittedName>
</protein>
<evidence type="ECO:0000256" key="4">
    <source>
        <dbReference type="ARBA" id="ARBA00023239"/>
    </source>
</evidence>
<name>A0A0H2MJK1_9PROT</name>
<reference evidence="6 7" key="1">
    <citation type="submission" date="2015-03" db="EMBL/GenBank/DDBJ databases">
        <title>Genome Sequence of Kiloniella spongiae MEBiC09566, isolated from a marine sponge.</title>
        <authorList>
            <person name="Shao Z."/>
            <person name="Wang L."/>
            <person name="Li X."/>
        </authorList>
    </citation>
    <scope>NUCLEOTIDE SEQUENCE [LARGE SCALE GENOMIC DNA]</scope>
    <source>
        <strain evidence="6 7">MEBiC09566</strain>
    </source>
</reference>
<keyword evidence="3" id="KW-0862">Zinc</keyword>
<keyword evidence="4" id="KW-0456">Lyase</keyword>
<evidence type="ECO:0000313" key="6">
    <source>
        <dbReference type="EMBL" id="KLN60897.1"/>
    </source>
</evidence>
<sequence>MPDTKKENNKHTGRCLCGNICFEIKSDLNDISACHCQQCRQWSGHFWASTDCLTDQLIFTSSLSSLTWYKSSDHAKRGFCATCGSSLFWKLTKDGEVGDYYAVSAGSLDDTSLLKTKRHIFCRYKGDYYTLEDNIPQEET</sequence>
<evidence type="ECO:0000256" key="2">
    <source>
        <dbReference type="ARBA" id="ARBA00022723"/>
    </source>
</evidence>
<evidence type="ECO:0000313" key="7">
    <source>
        <dbReference type="Proteomes" id="UP000035444"/>
    </source>
</evidence>
<comment type="similarity">
    <text evidence="1">Belongs to the Gfa family.</text>
</comment>
<dbReference type="InterPro" id="IPR011057">
    <property type="entry name" value="Mss4-like_sf"/>
</dbReference>
<feature type="domain" description="CENP-V/GFA" evidence="5">
    <location>
        <begin position="11"/>
        <end position="130"/>
    </location>
</feature>
<dbReference type="PATRIC" id="fig|1489064.4.peg.3419"/>
<dbReference type="SUPFAM" id="SSF51316">
    <property type="entry name" value="Mss4-like"/>
    <property type="match status" value="1"/>
</dbReference>
<dbReference type="EMBL" id="LAQL01000006">
    <property type="protein sequence ID" value="KLN60897.1"/>
    <property type="molecule type" value="Genomic_DNA"/>
</dbReference>
<dbReference type="OrthoDB" id="9807246at2"/>
<proteinExistence type="inferred from homology"/>